<dbReference type="EMBL" id="JAHMHR010000069">
    <property type="protein sequence ID" value="KAK1658771.1"/>
    <property type="molecule type" value="Genomic_DNA"/>
</dbReference>
<feature type="region of interest" description="Disordered" evidence="1">
    <location>
        <begin position="123"/>
        <end position="142"/>
    </location>
</feature>
<dbReference type="GeneID" id="85451651"/>
<evidence type="ECO:0000256" key="2">
    <source>
        <dbReference type="SAM" id="Phobius"/>
    </source>
</evidence>
<feature type="transmembrane region" description="Helical" evidence="2">
    <location>
        <begin position="43"/>
        <end position="61"/>
    </location>
</feature>
<protein>
    <submittedName>
        <fullName evidence="3">Uncharacterized protein</fullName>
    </submittedName>
</protein>
<dbReference type="RefSeq" id="XP_060423535.1">
    <property type="nucleotide sequence ID" value="XM_060567125.1"/>
</dbReference>
<keyword evidence="4" id="KW-1185">Reference proteome</keyword>
<dbReference type="AlphaFoldDB" id="A0AAJ0ENN1"/>
<proteinExistence type="predicted"/>
<gene>
    <name evidence="3" type="ORF">BDP55DRAFT_374602</name>
</gene>
<keyword evidence="2" id="KW-1133">Transmembrane helix</keyword>
<feature type="compositionally biased region" description="Basic and acidic residues" evidence="1">
    <location>
        <begin position="123"/>
        <end position="139"/>
    </location>
</feature>
<evidence type="ECO:0000313" key="4">
    <source>
        <dbReference type="Proteomes" id="UP001224890"/>
    </source>
</evidence>
<name>A0AAJ0ENN1_9PEZI</name>
<sequence>MDGGGRGVEGGLGIRKLLVDCGRETLGSGSSGKEAERARDRRGIGGCLCLCLLLACFPGFGPLGCVQFSSVPFQFLLRPCSWGGDDGGCDVPGGKGGEVMDGRGGGGVCLCLLCMCVCLSGGGEEKHPGGKGSGRERGKGGGRKPGRICFSLIWHRLKELIQPSCTYRTVRYFLKAKKPETDSPRGSRGGGTGTESGTTVLVLPSFCSSFSSLPVMSVCVCTYTTASRYSVKILRT</sequence>
<reference evidence="3" key="1">
    <citation type="submission" date="2021-06" db="EMBL/GenBank/DDBJ databases">
        <title>Comparative genomics, transcriptomics and evolutionary studies reveal genomic signatures of adaptation to plant cell wall in hemibiotrophic fungi.</title>
        <authorList>
            <consortium name="DOE Joint Genome Institute"/>
            <person name="Baroncelli R."/>
            <person name="Diaz J.F."/>
            <person name="Benocci T."/>
            <person name="Peng M."/>
            <person name="Battaglia E."/>
            <person name="Haridas S."/>
            <person name="Andreopoulos W."/>
            <person name="Labutti K."/>
            <person name="Pangilinan J."/>
            <person name="Floch G.L."/>
            <person name="Makela M.R."/>
            <person name="Henrissat B."/>
            <person name="Grigoriev I.V."/>
            <person name="Crouch J.A."/>
            <person name="De Vries R.P."/>
            <person name="Sukno S.A."/>
            <person name="Thon M.R."/>
        </authorList>
    </citation>
    <scope>NUCLEOTIDE SEQUENCE</scope>
    <source>
        <strain evidence="3">CBS 193.32</strain>
    </source>
</reference>
<keyword evidence="2" id="KW-0472">Membrane</keyword>
<keyword evidence="2" id="KW-0812">Transmembrane</keyword>
<accession>A0AAJ0ENN1</accession>
<comment type="caution">
    <text evidence="3">The sequence shown here is derived from an EMBL/GenBank/DDBJ whole genome shotgun (WGS) entry which is preliminary data.</text>
</comment>
<evidence type="ECO:0000313" key="3">
    <source>
        <dbReference type="EMBL" id="KAK1658771.1"/>
    </source>
</evidence>
<evidence type="ECO:0000256" key="1">
    <source>
        <dbReference type="SAM" id="MobiDB-lite"/>
    </source>
</evidence>
<organism evidence="3 4">
    <name type="scientific">Colletotrichum godetiae</name>
    <dbReference type="NCBI Taxonomy" id="1209918"/>
    <lineage>
        <taxon>Eukaryota</taxon>
        <taxon>Fungi</taxon>
        <taxon>Dikarya</taxon>
        <taxon>Ascomycota</taxon>
        <taxon>Pezizomycotina</taxon>
        <taxon>Sordariomycetes</taxon>
        <taxon>Hypocreomycetidae</taxon>
        <taxon>Glomerellales</taxon>
        <taxon>Glomerellaceae</taxon>
        <taxon>Colletotrichum</taxon>
        <taxon>Colletotrichum acutatum species complex</taxon>
    </lineage>
</organism>
<dbReference type="Proteomes" id="UP001224890">
    <property type="component" value="Unassembled WGS sequence"/>
</dbReference>